<evidence type="ECO:0000313" key="3">
    <source>
        <dbReference type="EMBL" id="SEU13938.1"/>
    </source>
</evidence>
<dbReference type="OrthoDB" id="3542429at2"/>
<organism evidence="3 4">
    <name type="scientific">Nonomuraea wenchangensis</name>
    <dbReference type="NCBI Taxonomy" id="568860"/>
    <lineage>
        <taxon>Bacteria</taxon>
        <taxon>Bacillati</taxon>
        <taxon>Actinomycetota</taxon>
        <taxon>Actinomycetes</taxon>
        <taxon>Streptosporangiales</taxon>
        <taxon>Streptosporangiaceae</taxon>
        <taxon>Nonomuraea</taxon>
    </lineage>
</organism>
<evidence type="ECO:0000256" key="1">
    <source>
        <dbReference type="SAM" id="MobiDB-lite"/>
    </source>
</evidence>
<feature type="compositionally biased region" description="Polar residues" evidence="1">
    <location>
        <begin position="78"/>
        <end position="94"/>
    </location>
</feature>
<keyword evidence="4" id="KW-1185">Reference proteome</keyword>
<feature type="compositionally biased region" description="Low complexity" evidence="1">
    <location>
        <begin position="54"/>
        <end position="76"/>
    </location>
</feature>
<dbReference type="Proteomes" id="UP000199361">
    <property type="component" value="Unassembled WGS sequence"/>
</dbReference>
<sequence length="258" mass="26426">MEGQRGWWRRASVLVSLAAALVAAGLTWWVVTEGGAAPRPVVGAGDSSAITSQSGEEAAAPGATAPAAPTASAEPAKPTQTTEPARSARPTQSAAGPAQPTKSAAPAQPAGPAAAQARAMNDVLASSNASHSGLTDAIVATTQCRQSGLDRIVDITAGRRDQLAAARALTVDALPDGTALRKSLVAALDASFDADAAFLSWARRHVAGGCSGPVAEDRDYRRGLARSEDARKAKARFADAWRTVAKTYGLPAWRPDQI</sequence>
<feature type="region of interest" description="Disordered" evidence="1">
    <location>
        <begin position="39"/>
        <end position="118"/>
    </location>
</feature>
<keyword evidence="2" id="KW-0812">Transmembrane</keyword>
<accession>A0A1I0JT28</accession>
<keyword evidence="2" id="KW-1133">Transmembrane helix</keyword>
<evidence type="ECO:0000313" key="4">
    <source>
        <dbReference type="Proteomes" id="UP000199361"/>
    </source>
</evidence>
<feature type="compositionally biased region" description="Low complexity" evidence="1">
    <location>
        <begin position="104"/>
        <end position="118"/>
    </location>
</feature>
<dbReference type="EMBL" id="FOHX01000006">
    <property type="protein sequence ID" value="SEU13938.1"/>
    <property type="molecule type" value="Genomic_DNA"/>
</dbReference>
<protein>
    <submittedName>
        <fullName evidence="3">Uncharacterized protein</fullName>
    </submittedName>
</protein>
<dbReference type="RefSeq" id="WP_091083441.1">
    <property type="nucleotide sequence ID" value="NZ_FOHX01000006.1"/>
</dbReference>
<name>A0A1I0JT28_9ACTN</name>
<dbReference type="AlphaFoldDB" id="A0A1I0JT28"/>
<proteinExistence type="predicted"/>
<keyword evidence="2" id="KW-0472">Membrane</keyword>
<reference evidence="3 4" key="1">
    <citation type="submission" date="2016-10" db="EMBL/GenBank/DDBJ databases">
        <authorList>
            <person name="de Groot N.N."/>
        </authorList>
    </citation>
    <scope>NUCLEOTIDE SEQUENCE [LARGE SCALE GENOMIC DNA]</scope>
    <source>
        <strain evidence="3 4">CGMCC 4.5598</strain>
    </source>
</reference>
<gene>
    <name evidence="3" type="ORF">SAMN05421811_106212</name>
</gene>
<evidence type="ECO:0000256" key="2">
    <source>
        <dbReference type="SAM" id="Phobius"/>
    </source>
</evidence>
<feature type="transmembrane region" description="Helical" evidence="2">
    <location>
        <begin position="12"/>
        <end position="31"/>
    </location>
</feature>